<accession>A0A915DQE8</accession>
<feature type="region of interest" description="Disordered" evidence="2">
    <location>
        <begin position="1"/>
        <end position="23"/>
    </location>
</feature>
<dbReference type="GO" id="GO:0003676">
    <property type="term" value="F:nucleic acid binding"/>
    <property type="evidence" value="ECO:0007669"/>
    <property type="project" value="InterPro"/>
</dbReference>
<keyword evidence="4" id="KW-1185">Reference proteome</keyword>
<dbReference type="InterPro" id="IPR001878">
    <property type="entry name" value="Znf_CCHC"/>
</dbReference>
<dbReference type="AlphaFoldDB" id="A0A915DQE8"/>
<evidence type="ECO:0000313" key="5">
    <source>
        <dbReference type="WBParaSite" id="jg21822"/>
    </source>
</evidence>
<dbReference type="GO" id="GO:0019899">
    <property type="term" value="F:enzyme binding"/>
    <property type="evidence" value="ECO:0007669"/>
    <property type="project" value="UniProtKB-ARBA"/>
</dbReference>
<feature type="domain" description="CCHC-type" evidence="3">
    <location>
        <begin position="24"/>
        <end position="41"/>
    </location>
</feature>
<proteinExistence type="predicted"/>
<feature type="compositionally biased region" description="Polar residues" evidence="2">
    <location>
        <begin position="1"/>
        <end position="18"/>
    </location>
</feature>
<evidence type="ECO:0000313" key="4">
    <source>
        <dbReference type="Proteomes" id="UP000887574"/>
    </source>
</evidence>
<sequence>MSQSVPQPTDSSTKASTDPSKHFRKCSSCGEHGHFALDCEDIRYQNYGVSQNEGHKFLKESATNASSATKLTTSPKIVQMKPIKQQVLCGTSKANRKSSDLLLILPNLKHPKR</sequence>
<protein>
    <submittedName>
        <fullName evidence="5">CCHC-type domain-containing protein</fullName>
    </submittedName>
</protein>
<evidence type="ECO:0000259" key="3">
    <source>
        <dbReference type="PROSITE" id="PS50158"/>
    </source>
</evidence>
<keyword evidence="1" id="KW-0479">Metal-binding</keyword>
<evidence type="ECO:0000256" key="1">
    <source>
        <dbReference type="PROSITE-ProRule" id="PRU00047"/>
    </source>
</evidence>
<dbReference type="SUPFAM" id="SSF57756">
    <property type="entry name" value="Retrovirus zinc finger-like domains"/>
    <property type="match status" value="1"/>
</dbReference>
<evidence type="ECO:0000256" key="2">
    <source>
        <dbReference type="SAM" id="MobiDB-lite"/>
    </source>
</evidence>
<organism evidence="4 5">
    <name type="scientific">Ditylenchus dipsaci</name>
    <dbReference type="NCBI Taxonomy" id="166011"/>
    <lineage>
        <taxon>Eukaryota</taxon>
        <taxon>Metazoa</taxon>
        <taxon>Ecdysozoa</taxon>
        <taxon>Nematoda</taxon>
        <taxon>Chromadorea</taxon>
        <taxon>Rhabditida</taxon>
        <taxon>Tylenchina</taxon>
        <taxon>Tylenchomorpha</taxon>
        <taxon>Sphaerularioidea</taxon>
        <taxon>Anguinidae</taxon>
        <taxon>Anguininae</taxon>
        <taxon>Ditylenchus</taxon>
    </lineage>
</organism>
<name>A0A915DQE8_9BILA</name>
<dbReference type="WBParaSite" id="jg21822">
    <property type="protein sequence ID" value="jg21822"/>
    <property type="gene ID" value="jg21822"/>
</dbReference>
<keyword evidence="1" id="KW-0863">Zinc-finger</keyword>
<reference evidence="5" key="1">
    <citation type="submission" date="2022-11" db="UniProtKB">
        <authorList>
            <consortium name="WormBaseParasite"/>
        </authorList>
    </citation>
    <scope>IDENTIFICATION</scope>
</reference>
<dbReference type="PROSITE" id="PS50158">
    <property type="entry name" value="ZF_CCHC"/>
    <property type="match status" value="1"/>
</dbReference>
<dbReference type="GO" id="GO:0008270">
    <property type="term" value="F:zinc ion binding"/>
    <property type="evidence" value="ECO:0007669"/>
    <property type="project" value="UniProtKB-KW"/>
</dbReference>
<keyword evidence="1" id="KW-0862">Zinc</keyword>
<dbReference type="InterPro" id="IPR036875">
    <property type="entry name" value="Znf_CCHC_sf"/>
</dbReference>
<dbReference type="Proteomes" id="UP000887574">
    <property type="component" value="Unplaced"/>
</dbReference>